<feature type="compositionally biased region" description="Polar residues" evidence="1">
    <location>
        <begin position="836"/>
        <end position="849"/>
    </location>
</feature>
<feature type="compositionally biased region" description="Low complexity" evidence="1">
    <location>
        <begin position="856"/>
        <end position="866"/>
    </location>
</feature>
<feature type="region of interest" description="Disordered" evidence="1">
    <location>
        <begin position="1"/>
        <end position="41"/>
    </location>
</feature>
<evidence type="ECO:0000256" key="1">
    <source>
        <dbReference type="SAM" id="MobiDB-lite"/>
    </source>
</evidence>
<feature type="compositionally biased region" description="Polar residues" evidence="1">
    <location>
        <begin position="737"/>
        <end position="746"/>
    </location>
</feature>
<protein>
    <submittedName>
        <fullName evidence="2">Tic22-like family protein isoform 1</fullName>
    </submittedName>
</protein>
<feature type="compositionally biased region" description="Basic and acidic residues" evidence="1">
    <location>
        <begin position="821"/>
        <end position="831"/>
    </location>
</feature>
<evidence type="ECO:0000313" key="2">
    <source>
        <dbReference type="EMBL" id="KAE8726479.1"/>
    </source>
</evidence>
<dbReference type="AlphaFoldDB" id="A0A6A3CH92"/>
<comment type="caution">
    <text evidence="2">The sequence shown here is derived from an EMBL/GenBank/DDBJ whole genome shotgun (WGS) entry which is preliminary data.</text>
</comment>
<dbReference type="PANTHER" id="PTHR35746:SF1">
    <property type="entry name" value="PENTATRICOPEPTIDE REPEAT (PPR) SUPERFAMILY PROTEIN"/>
    <property type="match status" value="1"/>
</dbReference>
<feature type="region of interest" description="Disordered" evidence="1">
    <location>
        <begin position="88"/>
        <end position="267"/>
    </location>
</feature>
<dbReference type="EMBL" id="VEPZ02000360">
    <property type="protein sequence ID" value="KAE8726479.1"/>
    <property type="molecule type" value="Genomic_DNA"/>
</dbReference>
<evidence type="ECO:0000313" key="3">
    <source>
        <dbReference type="Proteomes" id="UP000436088"/>
    </source>
</evidence>
<feature type="compositionally biased region" description="Polar residues" evidence="1">
    <location>
        <begin position="556"/>
        <end position="567"/>
    </location>
</feature>
<reference evidence="2" key="1">
    <citation type="submission" date="2019-09" db="EMBL/GenBank/DDBJ databases">
        <title>Draft genome information of white flower Hibiscus syriacus.</title>
        <authorList>
            <person name="Kim Y.-M."/>
        </authorList>
    </citation>
    <scope>NUCLEOTIDE SEQUENCE [LARGE SCALE GENOMIC DNA]</scope>
    <source>
        <strain evidence="2">YM2019G1</strain>
    </source>
</reference>
<dbReference type="PANTHER" id="PTHR35746">
    <property type="entry name" value="PENTATRICOPEPTIDE REPEAT (PPR) SUPERFAMILY PROTEIN"/>
    <property type="match status" value="1"/>
</dbReference>
<accession>A0A6A3CH92</accession>
<feature type="region of interest" description="Disordered" evidence="1">
    <location>
        <begin position="539"/>
        <end position="616"/>
    </location>
</feature>
<organism evidence="2 3">
    <name type="scientific">Hibiscus syriacus</name>
    <name type="common">Rose of Sharon</name>
    <dbReference type="NCBI Taxonomy" id="106335"/>
    <lineage>
        <taxon>Eukaryota</taxon>
        <taxon>Viridiplantae</taxon>
        <taxon>Streptophyta</taxon>
        <taxon>Embryophyta</taxon>
        <taxon>Tracheophyta</taxon>
        <taxon>Spermatophyta</taxon>
        <taxon>Magnoliopsida</taxon>
        <taxon>eudicotyledons</taxon>
        <taxon>Gunneridae</taxon>
        <taxon>Pentapetalae</taxon>
        <taxon>rosids</taxon>
        <taxon>malvids</taxon>
        <taxon>Malvales</taxon>
        <taxon>Malvaceae</taxon>
        <taxon>Malvoideae</taxon>
        <taxon>Hibiscus</taxon>
    </lineage>
</organism>
<name>A0A6A3CH92_HIBSY</name>
<dbReference type="Proteomes" id="UP000436088">
    <property type="component" value="Unassembled WGS sequence"/>
</dbReference>
<feature type="compositionally biased region" description="Low complexity" evidence="1">
    <location>
        <begin position="607"/>
        <end position="616"/>
    </location>
</feature>
<feature type="compositionally biased region" description="Basic and acidic residues" evidence="1">
    <location>
        <begin position="748"/>
        <end position="767"/>
    </location>
</feature>
<proteinExistence type="predicted"/>
<feature type="compositionally biased region" description="Polar residues" evidence="1">
    <location>
        <begin position="90"/>
        <end position="100"/>
    </location>
</feature>
<feature type="compositionally biased region" description="Basic and acidic residues" evidence="1">
    <location>
        <begin position="578"/>
        <end position="589"/>
    </location>
</feature>
<sequence length="934" mass="101708">MENQDHGNYHSQVDAKIMQRRRSEKGIGGIGATSTRSEDEVFSDAVTEFQDTGFDLDAHNAGEDNKFADKDLTPAISFKDCEDIGILRSPLNSADGSQKENPVLKSMPILPTDAPEHNDVGLSYGRDSEDKNGSSGDVVSIKMETVKGVSEESREAGADANENEDSKPNENLSSDSVEPGKHGGELSETESIMEKSQDVTSDMVQLKEDCSDKLSSNTPMSGNGEQETDGKGNPGVTFEENLMDASLKSKSTEDLTSETGLADKTVELEENSDKLALNMVVGDLSTKAESSKDINVPTDTFEIQTDAARVTDSSIDVDSNKIEEKKEKEKGSVYVLSVPDDIPVVDDAEIKLVGFKDHKGVELFQSEALASEEIILDKEDEVKDCASREKSDTFVSNPMDEDIVTEDSYKLGLNNEAIVKELHFIGNADAIQIDRGSDALSPVDADSTKNEDEEVWFLEEQKPVYVAGDLHKGSNAFSPVDAVTTENEKDQEVQSLKEQQPIYVADDLHRTGFPGSMINDVPDAKPMVTDADVGAGKLDNVVGDENNTKDMGTSCEFDNSYSRTNPASDLLEVDDSDDARTRKTQKFDINEDEGRDGPDKGHVSMNTESTSESISTHHQSVIVIEEQNEPEGLQSDIVSNIQDDKKESETNSYDKEHRESAIKNLMAFAVDNSEPNKIERTSVDQLKKELIHSGAVNDSHTGESGAAASQTSAVILQRVADILSTQSDNPAAIDSETLPSTGSQALSEAEKANIKKSKLASEEHLDESSEFEPPSFMTLVEGGGSRDPKDTAVAETPTEQNAENPRAGWFPSLTHVANESQGRKKNEKIIEKVANWNANRHSPLNNLANDSEPKPKSSNSNLNPNPAVLGPREDRTMGAKVSSTVDPETPMAEPTKVETQKEWNSPPGYPSGIKREKRKGRPFWVQFACCSSVR</sequence>
<gene>
    <name evidence="2" type="ORF">F3Y22_tig00006753pilonHSYRG00101</name>
</gene>
<keyword evidence="3" id="KW-1185">Reference proteome</keyword>
<feature type="compositionally biased region" description="Polar residues" evidence="1">
    <location>
        <begin position="213"/>
        <end position="225"/>
    </location>
</feature>
<feature type="region of interest" description="Disordered" evidence="1">
    <location>
        <begin position="727"/>
        <end position="915"/>
    </location>
</feature>